<dbReference type="Proteomes" id="UP000241769">
    <property type="component" value="Unassembled WGS sequence"/>
</dbReference>
<evidence type="ECO:0000313" key="4">
    <source>
        <dbReference type="Proteomes" id="UP000241769"/>
    </source>
</evidence>
<feature type="transmembrane region" description="Helical" evidence="2">
    <location>
        <begin position="542"/>
        <end position="565"/>
    </location>
</feature>
<feature type="transmembrane region" description="Helical" evidence="2">
    <location>
        <begin position="306"/>
        <end position="322"/>
    </location>
</feature>
<feature type="transmembrane region" description="Helical" evidence="2">
    <location>
        <begin position="459"/>
        <end position="480"/>
    </location>
</feature>
<comment type="caution">
    <text evidence="3">The sequence shown here is derived from an EMBL/GenBank/DDBJ whole genome shotgun (WGS) entry which is preliminary data.</text>
</comment>
<feature type="transmembrane region" description="Helical" evidence="2">
    <location>
        <begin position="145"/>
        <end position="172"/>
    </location>
</feature>
<keyword evidence="2" id="KW-0472">Membrane</keyword>
<dbReference type="EMBL" id="MDYQ01000027">
    <property type="protein sequence ID" value="PRP86733.1"/>
    <property type="molecule type" value="Genomic_DNA"/>
</dbReference>
<keyword evidence="2" id="KW-0812">Transmembrane</keyword>
<proteinExistence type="predicted"/>
<accession>A0A2P6NRX8</accession>
<evidence type="ECO:0000256" key="1">
    <source>
        <dbReference type="SAM" id="MobiDB-lite"/>
    </source>
</evidence>
<keyword evidence="2" id="KW-1133">Transmembrane helix</keyword>
<feature type="compositionally biased region" description="Polar residues" evidence="1">
    <location>
        <begin position="1"/>
        <end position="16"/>
    </location>
</feature>
<dbReference type="AlphaFoldDB" id="A0A2P6NRX8"/>
<evidence type="ECO:0000313" key="3">
    <source>
        <dbReference type="EMBL" id="PRP86733.1"/>
    </source>
</evidence>
<dbReference type="InParanoid" id="A0A2P6NRX8"/>
<feature type="region of interest" description="Disordered" evidence="1">
    <location>
        <begin position="1"/>
        <end position="33"/>
    </location>
</feature>
<keyword evidence="4" id="KW-1185">Reference proteome</keyword>
<reference evidence="3 4" key="1">
    <citation type="journal article" date="2018" name="Genome Biol. Evol.">
        <title>Multiple Roots of Fruiting Body Formation in Amoebozoa.</title>
        <authorList>
            <person name="Hillmann F."/>
            <person name="Forbes G."/>
            <person name="Novohradska S."/>
            <person name="Ferling I."/>
            <person name="Riege K."/>
            <person name="Groth M."/>
            <person name="Westermann M."/>
            <person name="Marz M."/>
            <person name="Spaller T."/>
            <person name="Winckler T."/>
            <person name="Schaap P."/>
            <person name="Glockner G."/>
        </authorList>
    </citation>
    <scope>NUCLEOTIDE SEQUENCE [LARGE SCALE GENOMIC DNA]</scope>
    <source>
        <strain evidence="3 4">Jena</strain>
    </source>
</reference>
<feature type="transmembrane region" description="Helical" evidence="2">
    <location>
        <begin position="342"/>
        <end position="364"/>
    </location>
</feature>
<dbReference type="OrthoDB" id="5970855at2759"/>
<gene>
    <name evidence="3" type="ORF">PROFUN_02882</name>
</gene>
<name>A0A2P6NRX8_9EUKA</name>
<sequence length="888" mass="99448">MTDVNISLSRVDSTLNESEHDGPQKNAPTKKSLGLSFSGGGIRSGALCAGEGGGSIDTRSDVAGVLKKVLEGEKERLVLSCVSGGGYTGASFVQWCIEKNGFPQGPPEGRWDREFFDQMKANAGFFVTFHGRAGRSAWTGIRGCWHLAILVGAIITWAIISIVTMAPIVFILGNFFDTLVNAQENLPAQLKIRLLVGLSPVGAVFILLLLKFATKGGTTRGGLRKPPRIWRLGKIKDTMMELHPHYLVKAMIATLLLFCLLWLSDLAQEYASISDAKTNREWVLAVLVFLALQAARYFSRSFLVQKLFSSTIVIWLVVQVHVQLKTGRAGQIYYYSDELWRWIVIVSLIAFCFHTLLSSIRFNLWHTVYRSRLINSFFYCDPQNWFVRNTTMGQMTDVMHDVEYIGNTAINHLKIHTNENGQKVSSPSTHTLIMKATETYVLLPRKNPNQRKVKIQLEAAAISMGTVMTLSAAAFALSLGNQASKFQTVPSLLAMGGLNLGQWRWRNRLSQQTMIAIRFSLHFIPFCTYAVFYIKYKPINDLVMSICGLLLFILPLWIGSFFPFFHSSFSRVLSQTLRQNRHIEATECVDGSLKIDDPLDKFDTTKTWLCCRCWKTKTWETSSSWTAARTQWVLLSLLPSLTASKKRNCSDITEVLKKAVEYLDCRFTRTPNTEPDTTGKARVSSFGGTSTDRDNFHTHLADFIVGREQVLMLNYVVPEEISSVKNEGRIFFLKGRSKKVNPNFNDDWVKNTSGICCDCCNTKLSALICCCGKFPNNSTSNVFYTSQAFSTYCDEGYELAKIALDLRNGAVLLVEFELSRGLGSQFVSPLQGSSVRTSNLATALPRVPRLSHLQDPECSDIVECECTALTLFNDHQFLPIALDVMFEI</sequence>
<feature type="transmembrane region" description="Helical" evidence="2">
    <location>
        <begin position="192"/>
        <end position="210"/>
    </location>
</feature>
<organism evidence="3 4">
    <name type="scientific">Planoprotostelium fungivorum</name>
    <dbReference type="NCBI Taxonomy" id="1890364"/>
    <lineage>
        <taxon>Eukaryota</taxon>
        <taxon>Amoebozoa</taxon>
        <taxon>Evosea</taxon>
        <taxon>Variosea</taxon>
        <taxon>Cavosteliida</taxon>
        <taxon>Cavosteliaceae</taxon>
        <taxon>Planoprotostelium</taxon>
    </lineage>
</organism>
<feature type="transmembrane region" description="Helical" evidence="2">
    <location>
        <begin position="246"/>
        <end position="263"/>
    </location>
</feature>
<evidence type="ECO:0000256" key="2">
    <source>
        <dbReference type="SAM" id="Phobius"/>
    </source>
</evidence>
<protein>
    <submittedName>
        <fullName evidence="3">Uncharacterized protein</fullName>
    </submittedName>
</protein>
<feature type="transmembrane region" description="Helical" evidence="2">
    <location>
        <begin position="515"/>
        <end position="536"/>
    </location>
</feature>
<feature type="transmembrane region" description="Helical" evidence="2">
    <location>
        <begin position="283"/>
        <end position="299"/>
    </location>
</feature>